<name>A0A2U9PMG9_MYCSE</name>
<reference evidence="3" key="2">
    <citation type="submission" date="2018-03" db="EMBL/GenBank/DDBJ databases">
        <authorList>
            <person name="Derbyshire K."/>
            <person name="Gray T.A."/>
            <person name="Champion M."/>
        </authorList>
    </citation>
    <scope>NUCLEOTIDE SEQUENCE [LARGE SCALE GENOMIC DNA]</scope>
    <source>
        <strain evidence="3">MKD8</strain>
    </source>
</reference>
<organism evidence="2 3">
    <name type="scientific">Mycolicibacterium smegmatis (strain MKD8)</name>
    <name type="common">Mycobacterium smegmatis</name>
    <dbReference type="NCBI Taxonomy" id="1214915"/>
    <lineage>
        <taxon>Bacteria</taxon>
        <taxon>Bacillati</taxon>
        <taxon>Actinomycetota</taxon>
        <taxon>Actinomycetes</taxon>
        <taxon>Mycobacteriales</taxon>
        <taxon>Mycobacteriaceae</taxon>
        <taxon>Mycolicibacterium</taxon>
    </lineage>
</organism>
<protein>
    <recommendedName>
        <fullName evidence="4">Lipoprotein</fullName>
    </recommendedName>
</protein>
<evidence type="ECO:0000313" key="2">
    <source>
        <dbReference type="EMBL" id="AWT52933.1"/>
    </source>
</evidence>
<keyword evidence="1" id="KW-0732">Signal</keyword>
<feature type="chain" id="PRO_5039576594" description="Lipoprotein" evidence="1">
    <location>
        <begin position="20"/>
        <end position="181"/>
    </location>
</feature>
<accession>A0A2U9PMG9</accession>
<reference evidence="2 3" key="1">
    <citation type="journal article" date="2013" name="Genome Announc.">
        <title>Draft genome sequence of MKD8, a conjugal recipient Mycobacterium smegmatis strain.</title>
        <authorList>
            <person name="Gray T.A."/>
            <person name="Palumbo M.J."/>
            <person name="Derbyshire K.M."/>
        </authorList>
    </citation>
    <scope>NUCLEOTIDE SEQUENCE [LARGE SCALE GENOMIC DNA]</scope>
    <source>
        <strain evidence="2 3">MKD8</strain>
    </source>
</reference>
<dbReference type="Proteomes" id="UP000011200">
    <property type="component" value="Chromosome"/>
</dbReference>
<dbReference type="PROSITE" id="PS51257">
    <property type="entry name" value="PROKAR_LIPOPROTEIN"/>
    <property type="match status" value="1"/>
</dbReference>
<gene>
    <name evidence="2" type="ORF">D806_019500</name>
</gene>
<dbReference type="EMBL" id="CP027541">
    <property type="protein sequence ID" value="AWT52933.1"/>
    <property type="molecule type" value="Genomic_DNA"/>
</dbReference>
<sequence>MRFWLAVLSALVLAVGLVACDTDDDGWDPEAQFAPVKRPAFGARETDGKLVIWVPPGCVGVWSVKLMFGLSGPDLVLTPTVGTVSFDRFTVGGPYPPGMAATKAPPPDFDWRTVDTLHLDVGTTPGGFPSTSVVADIVESSGDHPDDTFFFDGVGWLDSEGVAARIGNDFEGVCTPQKTRG</sequence>
<evidence type="ECO:0000313" key="3">
    <source>
        <dbReference type="Proteomes" id="UP000011200"/>
    </source>
</evidence>
<dbReference type="AlphaFoldDB" id="A0A2U9PMG9"/>
<dbReference type="RefSeq" id="WP_003893341.1">
    <property type="nucleotide sequence ID" value="NZ_CP027541.1"/>
</dbReference>
<proteinExistence type="predicted"/>
<evidence type="ECO:0008006" key="4">
    <source>
        <dbReference type="Google" id="ProtNLM"/>
    </source>
</evidence>
<evidence type="ECO:0000256" key="1">
    <source>
        <dbReference type="SAM" id="SignalP"/>
    </source>
</evidence>
<feature type="signal peptide" evidence="1">
    <location>
        <begin position="1"/>
        <end position="19"/>
    </location>
</feature>